<protein>
    <submittedName>
        <fullName evidence="2">Uncharacterized protein</fullName>
    </submittedName>
</protein>
<gene>
    <name evidence="2" type="ORF">BOTNAR_0264g00080</name>
</gene>
<feature type="signal peptide" evidence="1">
    <location>
        <begin position="1"/>
        <end position="23"/>
    </location>
</feature>
<evidence type="ECO:0000313" key="3">
    <source>
        <dbReference type="Proteomes" id="UP000297452"/>
    </source>
</evidence>
<dbReference type="EMBL" id="PQXJ01000264">
    <property type="protein sequence ID" value="TGO54581.1"/>
    <property type="molecule type" value="Genomic_DNA"/>
</dbReference>
<dbReference type="STRING" id="278944.A0A4Z1HZK8"/>
<accession>A0A4Z1HZK8</accession>
<reference evidence="2 3" key="1">
    <citation type="submission" date="2017-12" db="EMBL/GenBank/DDBJ databases">
        <title>Comparative genomics of Botrytis spp.</title>
        <authorList>
            <person name="Valero-Jimenez C.A."/>
            <person name="Tapia P."/>
            <person name="Veloso J."/>
            <person name="Silva-Moreno E."/>
            <person name="Staats M."/>
            <person name="Valdes J.H."/>
            <person name="Van Kan J.A.L."/>
        </authorList>
    </citation>
    <scope>NUCLEOTIDE SEQUENCE [LARGE SCALE GENOMIC DNA]</scope>
    <source>
        <strain evidence="2 3">MUCL2120</strain>
    </source>
</reference>
<organism evidence="2 3">
    <name type="scientific">Botryotinia narcissicola</name>
    <dbReference type="NCBI Taxonomy" id="278944"/>
    <lineage>
        <taxon>Eukaryota</taxon>
        <taxon>Fungi</taxon>
        <taxon>Dikarya</taxon>
        <taxon>Ascomycota</taxon>
        <taxon>Pezizomycotina</taxon>
        <taxon>Leotiomycetes</taxon>
        <taxon>Helotiales</taxon>
        <taxon>Sclerotiniaceae</taxon>
        <taxon>Botryotinia</taxon>
    </lineage>
</organism>
<evidence type="ECO:0000256" key="1">
    <source>
        <dbReference type="SAM" id="SignalP"/>
    </source>
</evidence>
<feature type="chain" id="PRO_5021221542" evidence="1">
    <location>
        <begin position="24"/>
        <end position="79"/>
    </location>
</feature>
<evidence type="ECO:0000313" key="2">
    <source>
        <dbReference type="EMBL" id="TGO54581.1"/>
    </source>
</evidence>
<proteinExistence type="predicted"/>
<sequence length="79" mass="8675">MAYTRSFLQALCSFFLVLAVAEALKFDIDAYHKGNKKAERCIRNFVAKDTLVVVTATIDGSKGDGMQVDMNIKDAVGNE</sequence>
<name>A0A4Z1HZK8_9HELO</name>
<keyword evidence="3" id="KW-1185">Reference proteome</keyword>
<dbReference type="OrthoDB" id="759142at2759"/>
<keyword evidence="1" id="KW-0732">Signal</keyword>
<dbReference type="AlphaFoldDB" id="A0A4Z1HZK8"/>
<dbReference type="Proteomes" id="UP000297452">
    <property type="component" value="Unassembled WGS sequence"/>
</dbReference>
<comment type="caution">
    <text evidence="2">The sequence shown here is derived from an EMBL/GenBank/DDBJ whole genome shotgun (WGS) entry which is preliminary data.</text>
</comment>